<sequence length="103" mass="11227">MEIFRVDLRVQGRPGLAHFLAAQPVGTVCVLSFQTCLLFILLEETVISDVWMLHLLLLSGVLHCQAAFKCDLTGTSHVCLSTRTTTMSQKVPPRSLGCGACHS</sequence>
<keyword evidence="3" id="KW-1185">Reference proteome</keyword>
<dbReference type="EMBL" id="BMAW01007109">
    <property type="protein sequence ID" value="GFT02372.1"/>
    <property type="molecule type" value="Genomic_DNA"/>
</dbReference>
<protein>
    <submittedName>
        <fullName evidence="2">Uncharacterized protein</fullName>
    </submittedName>
</protein>
<reference evidence="2" key="1">
    <citation type="submission" date="2020-08" db="EMBL/GenBank/DDBJ databases">
        <title>Multicomponent nature underlies the extraordinary mechanical properties of spider dragline silk.</title>
        <authorList>
            <person name="Kono N."/>
            <person name="Nakamura H."/>
            <person name="Mori M."/>
            <person name="Yoshida Y."/>
            <person name="Ohtoshi R."/>
            <person name="Malay A.D."/>
            <person name="Moran D.A.P."/>
            <person name="Tomita M."/>
            <person name="Numata K."/>
            <person name="Arakawa K."/>
        </authorList>
    </citation>
    <scope>NUCLEOTIDE SEQUENCE</scope>
</reference>
<comment type="caution">
    <text evidence="2">The sequence shown here is derived from an EMBL/GenBank/DDBJ whole genome shotgun (WGS) entry which is preliminary data.</text>
</comment>
<accession>A0A8X6NA65</accession>
<keyword evidence="1" id="KW-0812">Transmembrane</keyword>
<evidence type="ECO:0000256" key="1">
    <source>
        <dbReference type="SAM" id="Phobius"/>
    </source>
</evidence>
<proteinExistence type="predicted"/>
<organism evidence="2 3">
    <name type="scientific">Nephila pilipes</name>
    <name type="common">Giant wood spider</name>
    <name type="synonym">Nephila maculata</name>
    <dbReference type="NCBI Taxonomy" id="299642"/>
    <lineage>
        <taxon>Eukaryota</taxon>
        <taxon>Metazoa</taxon>
        <taxon>Ecdysozoa</taxon>
        <taxon>Arthropoda</taxon>
        <taxon>Chelicerata</taxon>
        <taxon>Arachnida</taxon>
        <taxon>Araneae</taxon>
        <taxon>Araneomorphae</taxon>
        <taxon>Entelegynae</taxon>
        <taxon>Araneoidea</taxon>
        <taxon>Nephilidae</taxon>
        <taxon>Nephila</taxon>
    </lineage>
</organism>
<dbReference type="AlphaFoldDB" id="A0A8X6NA65"/>
<keyword evidence="1" id="KW-0472">Membrane</keyword>
<evidence type="ECO:0000313" key="3">
    <source>
        <dbReference type="Proteomes" id="UP000887013"/>
    </source>
</evidence>
<evidence type="ECO:0000313" key="2">
    <source>
        <dbReference type="EMBL" id="GFT02372.1"/>
    </source>
</evidence>
<dbReference type="Proteomes" id="UP000887013">
    <property type="component" value="Unassembled WGS sequence"/>
</dbReference>
<gene>
    <name evidence="2" type="ORF">NPIL_153551</name>
</gene>
<name>A0A8X6NA65_NEPPI</name>
<feature type="transmembrane region" description="Helical" evidence="1">
    <location>
        <begin position="20"/>
        <end position="42"/>
    </location>
</feature>
<keyword evidence="1" id="KW-1133">Transmembrane helix</keyword>